<feature type="transmembrane region" description="Helical" evidence="12">
    <location>
        <begin position="59"/>
        <end position="84"/>
    </location>
</feature>
<dbReference type="PANTHER" id="PTHR45695">
    <property type="entry name" value="LEUCOKININ RECEPTOR-RELATED"/>
    <property type="match status" value="1"/>
</dbReference>
<evidence type="ECO:0000256" key="11">
    <source>
        <dbReference type="RuleBase" id="RU000688"/>
    </source>
</evidence>
<dbReference type="CDD" id="cd15927">
    <property type="entry name" value="7tmA_Bombesin_R-like"/>
    <property type="match status" value="1"/>
</dbReference>
<proteinExistence type="inferred from homology"/>
<dbReference type="Gene3D" id="1.20.1070.10">
    <property type="entry name" value="Rhodopsin 7-helix transmembrane proteins"/>
    <property type="match status" value="1"/>
</dbReference>
<dbReference type="EMBL" id="JAZGQO010000015">
    <property type="protein sequence ID" value="KAK6169084.1"/>
    <property type="molecule type" value="Genomic_DNA"/>
</dbReference>
<keyword evidence="10 11" id="KW-0807">Transducer</keyword>
<evidence type="ECO:0000256" key="5">
    <source>
        <dbReference type="ARBA" id="ARBA00023040"/>
    </source>
</evidence>
<dbReference type="GO" id="GO:0008188">
    <property type="term" value="F:neuropeptide receptor activity"/>
    <property type="evidence" value="ECO:0007669"/>
    <property type="project" value="TreeGrafter"/>
</dbReference>
<organism evidence="14 15">
    <name type="scientific">Patella caerulea</name>
    <name type="common">Rayed Mediterranean limpet</name>
    <dbReference type="NCBI Taxonomy" id="87958"/>
    <lineage>
        <taxon>Eukaryota</taxon>
        <taxon>Metazoa</taxon>
        <taxon>Spiralia</taxon>
        <taxon>Lophotrochozoa</taxon>
        <taxon>Mollusca</taxon>
        <taxon>Gastropoda</taxon>
        <taxon>Patellogastropoda</taxon>
        <taxon>Patelloidea</taxon>
        <taxon>Patellidae</taxon>
        <taxon>Patella</taxon>
    </lineage>
</organism>
<dbReference type="PANTHER" id="PTHR45695:SF26">
    <property type="entry name" value="NEUROPEPTIDE CCHAMIDE-1 RECEPTOR"/>
    <property type="match status" value="1"/>
</dbReference>
<dbReference type="Pfam" id="PF00001">
    <property type="entry name" value="7tm_1"/>
    <property type="match status" value="1"/>
</dbReference>
<evidence type="ECO:0000256" key="10">
    <source>
        <dbReference type="ARBA" id="ARBA00023224"/>
    </source>
</evidence>
<dbReference type="AlphaFoldDB" id="A0AAN8J060"/>
<keyword evidence="2" id="KW-1003">Cell membrane</keyword>
<feature type="transmembrane region" description="Helical" evidence="12">
    <location>
        <begin position="136"/>
        <end position="154"/>
    </location>
</feature>
<evidence type="ECO:0000259" key="13">
    <source>
        <dbReference type="PROSITE" id="PS50262"/>
    </source>
</evidence>
<keyword evidence="8 11" id="KW-0675">Receptor</keyword>
<evidence type="ECO:0000256" key="9">
    <source>
        <dbReference type="ARBA" id="ARBA00023180"/>
    </source>
</evidence>
<evidence type="ECO:0000256" key="1">
    <source>
        <dbReference type="ARBA" id="ARBA00004651"/>
    </source>
</evidence>
<comment type="caution">
    <text evidence="14">The sequence shown here is derived from an EMBL/GenBank/DDBJ whole genome shotgun (WGS) entry which is preliminary data.</text>
</comment>
<dbReference type="PRINTS" id="PR00237">
    <property type="entry name" value="GPCRRHODOPSN"/>
</dbReference>
<dbReference type="Proteomes" id="UP001347796">
    <property type="component" value="Unassembled WGS sequence"/>
</dbReference>
<feature type="transmembrane region" description="Helical" evidence="12">
    <location>
        <begin position="284"/>
        <end position="307"/>
    </location>
</feature>
<accession>A0AAN8J060</accession>
<dbReference type="PRINTS" id="PR00358">
    <property type="entry name" value="BOMBESINR"/>
</dbReference>
<feature type="transmembrane region" description="Helical" evidence="12">
    <location>
        <begin position="319"/>
        <end position="342"/>
    </location>
</feature>
<dbReference type="PROSITE" id="PS00237">
    <property type="entry name" value="G_PROTEIN_RECEP_F1_1"/>
    <property type="match status" value="1"/>
</dbReference>
<sequence length="396" mass="44245">MTTYPSTLPAAGLILDKTVTNATMAAQAANSTNDVIMEDNLTEDNVLNPFVISTEPEAIAVPIVFGMIFLVGIIGNGTLIYTVLFNKVMRNVPNVLIVSLSIGDLLLILVSVPFSATIFTFIGWPYGDLVCRFNEFMQTLSLGVSVFTLTALSVDRYLAIVDPMSKHTGKTMAKTLALAVSIWCFSAVIAIPDGVLTNVVTLNLNGTYKHACLAYPISMIDTYPKYHALVRFLIYFAIPILIIAVFYLMMARILIKSGETMPCEGKGALNQQRQIAARKKVAKVVMSFVLIFGVCWLPRHIYLLWFFYDSASYNQFWHIFKILGFCLTFINSCVNPFALYFLSSQFRKYYNRYLLCCIPKTRYTSLEPSSTMHNFNSTVRRASSTTTTIVQSQSMC</sequence>
<keyword evidence="5 11" id="KW-0297">G-protein coupled receptor</keyword>
<dbReference type="InterPro" id="IPR000276">
    <property type="entry name" value="GPCR_Rhodpsn"/>
</dbReference>
<evidence type="ECO:0000313" key="15">
    <source>
        <dbReference type="Proteomes" id="UP001347796"/>
    </source>
</evidence>
<evidence type="ECO:0000256" key="12">
    <source>
        <dbReference type="SAM" id="Phobius"/>
    </source>
</evidence>
<keyword evidence="3 11" id="KW-0812">Transmembrane</keyword>
<name>A0AAN8J060_PATCE</name>
<dbReference type="GO" id="GO:0005886">
    <property type="term" value="C:plasma membrane"/>
    <property type="evidence" value="ECO:0007669"/>
    <property type="project" value="UniProtKB-SubCell"/>
</dbReference>
<gene>
    <name evidence="14" type="ORF">SNE40_020205</name>
</gene>
<protein>
    <recommendedName>
        <fullName evidence="13">G-protein coupled receptors family 1 profile domain-containing protein</fullName>
    </recommendedName>
</protein>
<comment type="similarity">
    <text evidence="11">Belongs to the G-protein coupled receptor 1 family.</text>
</comment>
<reference evidence="14 15" key="1">
    <citation type="submission" date="2024-01" db="EMBL/GenBank/DDBJ databases">
        <title>The genome of the rayed Mediterranean limpet Patella caerulea (Linnaeus, 1758).</title>
        <authorList>
            <person name="Anh-Thu Weber A."/>
            <person name="Halstead-Nussloch G."/>
        </authorList>
    </citation>
    <scope>NUCLEOTIDE SEQUENCE [LARGE SCALE GENOMIC DNA]</scope>
    <source>
        <strain evidence="14">AATW-2023a</strain>
        <tissue evidence="14">Whole specimen</tissue>
    </source>
</reference>
<dbReference type="InterPro" id="IPR001556">
    <property type="entry name" value="Bombsn_rcpt-like"/>
</dbReference>
<dbReference type="SUPFAM" id="SSF81321">
    <property type="entry name" value="Family A G protein-coupled receptor-like"/>
    <property type="match status" value="1"/>
</dbReference>
<feature type="transmembrane region" description="Helical" evidence="12">
    <location>
        <begin position="96"/>
        <end position="124"/>
    </location>
</feature>
<keyword evidence="7" id="KW-1015">Disulfide bond</keyword>
<dbReference type="PROSITE" id="PS50262">
    <property type="entry name" value="G_PROTEIN_RECEP_F1_2"/>
    <property type="match status" value="1"/>
</dbReference>
<feature type="transmembrane region" description="Helical" evidence="12">
    <location>
        <begin position="175"/>
        <end position="192"/>
    </location>
</feature>
<keyword evidence="6 12" id="KW-0472">Membrane</keyword>
<evidence type="ECO:0000256" key="7">
    <source>
        <dbReference type="ARBA" id="ARBA00023157"/>
    </source>
</evidence>
<keyword evidence="4 12" id="KW-1133">Transmembrane helix</keyword>
<keyword evidence="9" id="KW-0325">Glycoprotein</keyword>
<evidence type="ECO:0000256" key="2">
    <source>
        <dbReference type="ARBA" id="ARBA00022475"/>
    </source>
</evidence>
<keyword evidence="15" id="KW-1185">Reference proteome</keyword>
<feature type="transmembrane region" description="Helical" evidence="12">
    <location>
        <begin position="228"/>
        <end position="249"/>
    </location>
</feature>
<evidence type="ECO:0000313" key="14">
    <source>
        <dbReference type="EMBL" id="KAK6169084.1"/>
    </source>
</evidence>
<evidence type="ECO:0000256" key="8">
    <source>
        <dbReference type="ARBA" id="ARBA00023170"/>
    </source>
</evidence>
<dbReference type="InterPro" id="IPR017452">
    <property type="entry name" value="GPCR_Rhodpsn_7TM"/>
</dbReference>
<evidence type="ECO:0000256" key="3">
    <source>
        <dbReference type="ARBA" id="ARBA00022692"/>
    </source>
</evidence>
<dbReference type="SMART" id="SM01381">
    <property type="entry name" value="7TM_GPCR_Srsx"/>
    <property type="match status" value="1"/>
</dbReference>
<comment type="subcellular location">
    <subcellularLocation>
        <location evidence="1">Cell membrane</location>
        <topology evidence="1">Multi-pass membrane protein</topology>
    </subcellularLocation>
</comment>
<evidence type="ECO:0000256" key="4">
    <source>
        <dbReference type="ARBA" id="ARBA00022989"/>
    </source>
</evidence>
<feature type="domain" description="G-protein coupled receptors family 1 profile" evidence="13">
    <location>
        <begin position="75"/>
        <end position="339"/>
    </location>
</feature>
<evidence type="ECO:0000256" key="6">
    <source>
        <dbReference type="ARBA" id="ARBA00023136"/>
    </source>
</evidence>